<dbReference type="AlphaFoldDB" id="A0A7R9CMK5"/>
<proteinExistence type="predicted"/>
<evidence type="ECO:0000313" key="2">
    <source>
        <dbReference type="EMBL" id="CAD7399286.1"/>
    </source>
</evidence>
<evidence type="ECO:0000256" key="1">
    <source>
        <dbReference type="SAM" id="MobiDB-lite"/>
    </source>
</evidence>
<sequence>METCDYSLVKQEIVELIKTEPQNEDEFDMCGQSGIKSEDESDTSNSVDEIVKTEIMLYDSSFGIMDSKIDHFNPVDKSEIKLEQDQSTLSGSPTLTNFRQVRPMPLPVKWDTRTRCKHPLSWLGQIRLTEAQAKSEPQTPKENTVANLTWQTSGPRMFRLSLASTGTSAFRPERCSRPFLCSILNPITETMSSTSPAHSAFEIYSQGGGGDLGQPTHREPLRPATSRTRSSNG</sequence>
<reference evidence="2" key="1">
    <citation type="submission" date="2020-11" db="EMBL/GenBank/DDBJ databases">
        <authorList>
            <person name="Tran Van P."/>
        </authorList>
    </citation>
    <scope>NUCLEOTIDE SEQUENCE</scope>
</reference>
<feature type="region of interest" description="Disordered" evidence="1">
    <location>
        <begin position="201"/>
        <end position="233"/>
    </location>
</feature>
<name>A0A7R9CMK5_TIMPO</name>
<accession>A0A7R9CMK5</accession>
<gene>
    <name evidence="2" type="ORF">TPSB3V08_LOCUS2076</name>
</gene>
<organism evidence="2">
    <name type="scientific">Timema poppense</name>
    <name type="common">Walking stick</name>
    <dbReference type="NCBI Taxonomy" id="170557"/>
    <lineage>
        <taxon>Eukaryota</taxon>
        <taxon>Metazoa</taxon>
        <taxon>Ecdysozoa</taxon>
        <taxon>Arthropoda</taxon>
        <taxon>Hexapoda</taxon>
        <taxon>Insecta</taxon>
        <taxon>Pterygota</taxon>
        <taxon>Neoptera</taxon>
        <taxon>Polyneoptera</taxon>
        <taxon>Phasmatodea</taxon>
        <taxon>Timematodea</taxon>
        <taxon>Timematoidea</taxon>
        <taxon>Timematidae</taxon>
        <taxon>Timema</taxon>
    </lineage>
</organism>
<dbReference type="EMBL" id="OD000778">
    <property type="protein sequence ID" value="CAD7399286.1"/>
    <property type="molecule type" value="Genomic_DNA"/>
</dbReference>
<protein>
    <submittedName>
        <fullName evidence="2">Uncharacterized protein</fullName>
    </submittedName>
</protein>